<dbReference type="InterPro" id="IPR002401">
    <property type="entry name" value="Cyt_P450_E_grp-I"/>
</dbReference>
<dbReference type="InterPro" id="IPR036396">
    <property type="entry name" value="Cyt_P450_sf"/>
</dbReference>
<dbReference type="Proteomes" id="UP000001593">
    <property type="component" value="Unassembled WGS sequence"/>
</dbReference>
<evidence type="ECO:0000313" key="24">
    <source>
        <dbReference type="Proteomes" id="UP000001593"/>
    </source>
</evidence>
<keyword evidence="10 21" id="KW-0408">Iron</keyword>
<dbReference type="InterPro" id="IPR017972">
    <property type="entry name" value="Cyt_P450_CS"/>
</dbReference>
<dbReference type="AlphaFoldDB" id="A7S508"/>
<dbReference type="KEGG" id="nve:5513013"/>
<protein>
    <recommendedName>
        <fullName evidence="15">Steroid 21-hydroxylase</fullName>
        <ecNumber evidence="14">1.14.14.16</ecNumber>
    </recommendedName>
    <alternativeName>
        <fullName evidence="19">21-OHase</fullName>
    </alternativeName>
    <alternativeName>
        <fullName evidence="16">Cytochrome P-450c21</fullName>
    </alternativeName>
    <alternativeName>
        <fullName evidence="20">Cytochrome P450 21</fullName>
    </alternativeName>
    <alternativeName>
        <fullName evidence="18">Cytochrome P450 XXI</fullName>
    </alternativeName>
    <alternativeName>
        <fullName evidence="17">Cytochrome P450-C21</fullName>
    </alternativeName>
</protein>
<evidence type="ECO:0000256" key="18">
    <source>
        <dbReference type="ARBA" id="ARBA00044282"/>
    </source>
</evidence>
<dbReference type="InterPro" id="IPR001128">
    <property type="entry name" value="Cyt_P450"/>
</dbReference>
<keyword evidence="7" id="KW-0256">Endoplasmic reticulum</keyword>
<dbReference type="GO" id="GO:0005789">
    <property type="term" value="C:endoplasmic reticulum membrane"/>
    <property type="evidence" value="ECO:0007669"/>
    <property type="project" value="UniProtKB-SubCell"/>
</dbReference>
<dbReference type="Gene3D" id="1.10.630.10">
    <property type="entry name" value="Cytochrome P450"/>
    <property type="match status" value="1"/>
</dbReference>
<keyword evidence="6 21" id="KW-0479">Metal-binding</keyword>
<evidence type="ECO:0000256" key="15">
    <source>
        <dbReference type="ARBA" id="ARBA00044116"/>
    </source>
</evidence>
<name>A7S508_NEMVE</name>
<evidence type="ECO:0000256" key="22">
    <source>
        <dbReference type="RuleBase" id="RU000461"/>
    </source>
</evidence>
<keyword evidence="11 22" id="KW-0503">Monooxygenase</keyword>
<dbReference type="FunFam" id="1.10.630.10:FF:000049">
    <property type="entry name" value="steroid 21-hydroxylase isoform X1"/>
    <property type="match status" value="1"/>
</dbReference>
<keyword evidence="5 21" id="KW-0349">Heme</keyword>
<keyword evidence="9 22" id="KW-0560">Oxidoreductase</keyword>
<sequence>MLVEGLLLVATLTLLYYLYDYVTSPANLPPGPIPLPIINNLLSITGSDSHIAAAKLAKTYGDIFMLKIFNDRFVFVSSGAGAREVLMGKRMNDLAGRPQTFTFNLLSRGAKDIVLGDYSRHLVWRRKIVHLGLRMYFPKLEENIAWEVSKLEGKLMEDIGAAIHSKEVFLLLITNIISSFLLGKSYEPDDPDFLTTLEFIRIGSQVPVSGSILDKFPFLYHLPISESRFYKNVVEPRDRLLDKFFLEHKSTFSEDCIRDLTDAFLKAKLEVEREDKKAIGEVTDDHITMLMTDVYVGGLETTSTTLSWLAAYLINYPLVQTRLQTDIDDFIGSRWPVLADKPNLPYMEATIAEVLRIATVLPMGVPHKATTNNVPLMGYNIPKDTIIVMNLWAIHHDPREWPNPDKFDPDRFINEDGKFEVPGQRSYLPFSAGRRVCVGESLAKIELFLVMTRLLQQFTLETLPGQGPPSVGEASGNITRAPKPFKFRAMPRK</sequence>
<dbReference type="PRINTS" id="PR00385">
    <property type="entry name" value="P450"/>
</dbReference>
<evidence type="ECO:0000256" key="6">
    <source>
        <dbReference type="ARBA" id="ARBA00022723"/>
    </source>
</evidence>
<evidence type="ECO:0000256" key="17">
    <source>
        <dbReference type="ARBA" id="ARBA00044265"/>
    </source>
</evidence>
<keyword evidence="13" id="KW-0472">Membrane</keyword>
<reference evidence="23 24" key="1">
    <citation type="journal article" date="2007" name="Science">
        <title>Sea anemone genome reveals ancestral eumetazoan gene repertoire and genomic organization.</title>
        <authorList>
            <person name="Putnam N.H."/>
            <person name="Srivastava M."/>
            <person name="Hellsten U."/>
            <person name="Dirks B."/>
            <person name="Chapman J."/>
            <person name="Salamov A."/>
            <person name="Terry A."/>
            <person name="Shapiro H."/>
            <person name="Lindquist E."/>
            <person name="Kapitonov V.V."/>
            <person name="Jurka J."/>
            <person name="Genikhovich G."/>
            <person name="Grigoriev I.V."/>
            <person name="Lucas S.M."/>
            <person name="Steele R.E."/>
            <person name="Finnerty J.R."/>
            <person name="Technau U."/>
            <person name="Martindale M.Q."/>
            <person name="Rokhsar D.S."/>
        </authorList>
    </citation>
    <scope>NUCLEOTIDE SEQUENCE [LARGE SCALE GENOMIC DNA]</scope>
    <source>
        <strain evidence="24">CH2 X CH6</strain>
    </source>
</reference>
<dbReference type="OrthoDB" id="1055148at2759"/>
<comment type="cofactor">
    <cofactor evidence="21">
        <name>heme</name>
        <dbReference type="ChEBI" id="CHEBI:30413"/>
    </cofactor>
</comment>
<dbReference type="InParanoid" id="A7S508"/>
<dbReference type="Pfam" id="PF00067">
    <property type="entry name" value="p450"/>
    <property type="match status" value="1"/>
</dbReference>
<dbReference type="GO" id="GO:0042448">
    <property type="term" value="P:progesterone metabolic process"/>
    <property type="evidence" value="ECO:0000318"/>
    <property type="project" value="GO_Central"/>
</dbReference>
<dbReference type="PROSITE" id="PS00086">
    <property type="entry name" value="CYTOCHROME_P450"/>
    <property type="match status" value="1"/>
</dbReference>
<comment type="subcellular location">
    <subcellularLocation>
        <location evidence="1">Endomembrane system</location>
        <topology evidence="1">Peripheral membrane protein</topology>
    </subcellularLocation>
    <subcellularLocation>
        <location evidence="3">Endoplasmic reticulum membrane</location>
    </subcellularLocation>
    <subcellularLocation>
        <location evidence="2">Microsome membrane</location>
    </subcellularLocation>
</comment>
<evidence type="ECO:0000256" key="8">
    <source>
        <dbReference type="ARBA" id="ARBA00022848"/>
    </source>
</evidence>
<organism evidence="23 24">
    <name type="scientific">Nematostella vectensis</name>
    <name type="common">Starlet sea anemone</name>
    <dbReference type="NCBI Taxonomy" id="45351"/>
    <lineage>
        <taxon>Eukaryota</taxon>
        <taxon>Metazoa</taxon>
        <taxon>Cnidaria</taxon>
        <taxon>Anthozoa</taxon>
        <taxon>Hexacorallia</taxon>
        <taxon>Actiniaria</taxon>
        <taxon>Edwardsiidae</taxon>
        <taxon>Nematostella</taxon>
    </lineage>
</organism>
<evidence type="ECO:0000256" key="3">
    <source>
        <dbReference type="ARBA" id="ARBA00004586"/>
    </source>
</evidence>
<dbReference type="GO" id="GO:0004508">
    <property type="term" value="F:steroid 17-alpha-monooxygenase activity"/>
    <property type="evidence" value="ECO:0000318"/>
    <property type="project" value="GO_Central"/>
</dbReference>
<evidence type="ECO:0000256" key="11">
    <source>
        <dbReference type="ARBA" id="ARBA00023033"/>
    </source>
</evidence>
<evidence type="ECO:0000256" key="16">
    <source>
        <dbReference type="ARBA" id="ARBA00044217"/>
    </source>
</evidence>
<dbReference type="GO" id="GO:0005506">
    <property type="term" value="F:iron ion binding"/>
    <property type="evidence" value="ECO:0007669"/>
    <property type="project" value="InterPro"/>
</dbReference>
<feature type="binding site" description="axial binding residue" evidence="21">
    <location>
        <position position="437"/>
    </location>
    <ligand>
        <name>heme</name>
        <dbReference type="ChEBI" id="CHEBI:30413"/>
    </ligand>
    <ligandPart>
        <name>Fe</name>
        <dbReference type="ChEBI" id="CHEBI:18248"/>
    </ligandPart>
</feature>
<dbReference type="PhylomeDB" id="A7S508"/>
<dbReference type="GO" id="GO:0004509">
    <property type="term" value="F:steroid 21-monooxygenase activity"/>
    <property type="evidence" value="ECO:0007669"/>
    <property type="project" value="UniProtKB-EC"/>
</dbReference>
<dbReference type="GO" id="GO:0020037">
    <property type="term" value="F:heme binding"/>
    <property type="evidence" value="ECO:0007669"/>
    <property type="project" value="InterPro"/>
</dbReference>
<evidence type="ECO:0000256" key="20">
    <source>
        <dbReference type="ARBA" id="ARBA00044342"/>
    </source>
</evidence>
<dbReference type="STRING" id="45351.A7S508"/>
<proteinExistence type="inferred from homology"/>
<evidence type="ECO:0000256" key="7">
    <source>
        <dbReference type="ARBA" id="ARBA00022824"/>
    </source>
</evidence>
<evidence type="ECO:0000256" key="21">
    <source>
        <dbReference type="PIRSR" id="PIRSR602401-1"/>
    </source>
</evidence>
<dbReference type="PANTHER" id="PTHR24289">
    <property type="entry name" value="STEROID 17-ALPHA-HYDROXYLASE/17,20 LYASE"/>
    <property type="match status" value="1"/>
</dbReference>
<dbReference type="HOGENOM" id="CLU_001570_22_0_1"/>
<evidence type="ECO:0000256" key="14">
    <source>
        <dbReference type="ARBA" id="ARBA00044040"/>
    </source>
</evidence>
<dbReference type="PANTHER" id="PTHR24289:SF1">
    <property type="entry name" value="STEROID 17-ALPHA-HYDROXYLASE_17,20 LYASE"/>
    <property type="match status" value="1"/>
</dbReference>
<evidence type="ECO:0000256" key="9">
    <source>
        <dbReference type="ARBA" id="ARBA00023002"/>
    </source>
</evidence>
<dbReference type="GO" id="GO:0042446">
    <property type="term" value="P:hormone biosynthetic process"/>
    <property type="evidence" value="ECO:0000318"/>
    <property type="project" value="GO_Central"/>
</dbReference>
<dbReference type="EC" id="1.14.14.16" evidence="14"/>
<keyword evidence="24" id="KW-1185">Reference proteome</keyword>
<keyword evidence="12" id="KW-0446">Lipid-binding</keyword>
<evidence type="ECO:0000313" key="23">
    <source>
        <dbReference type="EMBL" id="EDO41250.1"/>
    </source>
</evidence>
<evidence type="ECO:0000256" key="13">
    <source>
        <dbReference type="ARBA" id="ARBA00023136"/>
    </source>
</evidence>
<evidence type="ECO:0000256" key="5">
    <source>
        <dbReference type="ARBA" id="ARBA00022617"/>
    </source>
</evidence>
<evidence type="ECO:0000256" key="19">
    <source>
        <dbReference type="ARBA" id="ARBA00044304"/>
    </source>
</evidence>
<evidence type="ECO:0000256" key="1">
    <source>
        <dbReference type="ARBA" id="ARBA00004184"/>
    </source>
</evidence>
<evidence type="ECO:0000256" key="2">
    <source>
        <dbReference type="ARBA" id="ARBA00004524"/>
    </source>
</evidence>
<dbReference type="GO" id="GO:0008610">
    <property type="term" value="P:lipid biosynthetic process"/>
    <property type="evidence" value="ECO:0007669"/>
    <property type="project" value="UniProtKB-ARBA"/>
</dbReference>
<dbReference type="eggNOG" id="KOG0156">
    <property type="taxonomic scope" value="Eukaryota"/>
</dbReference>
<accession>A7S508</accession>
<dbReference type="PRINTS" id="PR00463">
    <property type="entry name" value="EP450I"/>
</dbReference>
<dbReference type="GO" id="GO:0008289">
    <property type="term" value="F:lipid binding"/>
    <property type="evidence" value="ECO:0007669"/>
    <property type="project" value="UniProtKB-KW"/>
</dbReference>
<dbReference type="EMBL" id="DS469580">
    <property type="protein sequence ID" value="EDO41250.1"/>
    <property type="molecule type" value="Genomic_DNA"/>
</dbReference>
<dbReference type="SUPFAM" id="SSF48264">
    <property type="entry name" value="Cytochrome P450"/>
    <property type="match status" value="1"/>
</dbReference>
<evidence type="ECO:0000256" key="12">
    <source>
        <dbReference type="ARBA" id="ARBA00023121"/>
    </source>
</evidence>
<gene>
    <name evidence="23" type="ORF">NEMVEDRAFT_v1g229410</name>
</gene>
<evidence type="ECO:0000256" key="4">
    <source>
        <dbReference type="ARBA" id="ARBA00010617"/>
    </source>
</evidence>
<evidence type="ECO:0000256" key="10">
    <source>
        <dbReference type="ARBA" id="ARBA00023004"/>
    </source>
</evidence>
<dbReference type="PRINTS" id="PR01683">
    <property type="entry name" value="EP450ICYP1A"/>
</dbReference>
<keyword evidence="8" id="KW-0492">Microsome</keyword>
<comment type="similarity">
    <text evidence="4 22">Belongs to the cytochrome P450 family.</text>
</comment>
<dbReference type="InterPro" id="IPR008066">
    <property type="entry name" value="Cyt_P450_E_grp-I_CYP1"/>
</dbReference>